<dbReference type="NCBIfam" id="TIGR00879">
    <property type="entry name" value="SP"/>
    <property type="match status" value="1"/>
</dbReference>
<dbReference type="Proteomes" id="UP000308133">
    <property type="component" value="Unassembled WGS sequence"/>
</dbReference>
<dbReference type="PROSITE" id="PS00216">
    <property type="entry name" value="SUGAR_TRANSPORT_1"/>
    <property type="match status" value="1"/>
</dbReference>
<dbReference type="Gene3D" id="1.20.1250.20">
    <property type="entry name" value="MFS general substrate transporter like domains"/>
    <property type="match status" value="1"/>
</dbReference>
<evidence type="ECO:0000313" key="11">
    <source>
        <dbReference type="Proteomes" id="UP000308133"/>
    </source>
</evidence>
<feature type="transmembrane region" description="Helical" evidence="8">
    <location>
        <begin position="127"/>
        <end position="145"/>
    </location>
</feature>
<dbReference type="PANTHER" id="PTHR48022">
    <property type="entry name" value="PLASTIDIC GLUCOSE TRANSPORTER 4"/>
    <property type="match status" value="1"/>
</dbReference>
<evidence type="ECO:0000256" key="5">
    <source>
        <dbReference type="ARBA" id="ARBA00022989"/>
    </source>
</evidence>
<dbReference type="GO" id="GO:0005351">
    <property type="term" value="F:carbohydrate:proton symporter activity"/>
    <property type="evidence" value="ECO:0007669"/>
    <property type="project" value="TreeGrafter"/>
</dbReference>
<accession>A0A4U7BAS9</accession>
<feature type="transmembrane region" description="Helical" evidence="8">
    <location>
        <begin position="151"/>
        <end position="174"/>
    </location>
</feature>
<feature type="transmembrane region" description="Helical" evidence="8">
    <location>
        <begin position="473"/>
        <end position="491"/>
    </location>
</feature>
<gene>
    <name evidence="10" type="ORF">C1H76_1622</name>
</gene>
<feature type="transmembrane region" description="Helical" evidence="8">
    <location>
        <begin position="400"/>
        <end position="426"/>
    </location>
</feature>
<dbReference type="PROSITE" id="PS50850">
    <property type="entry name" value="MFS"/>
    <property type="match status" value="1"/>
</dbReference>
<evidence type="ECO:0000256" key="1">
    <source>
        <dbReference type="ARBA" id="ARBA00004141"/>
    </source>
</evidence>
<dbReference type="InterPro" id="IPR020846">
    <property type="entry name" value="MFS_dom"/>
</dbReference>
<evidence type="ECO:0000256" key="6">
    <source>
        <dbReference type="ARBA" id="ARBA00023136"/>
    </source>
</evidence>
<dbReference type="InterPro" id="IPR050360">
    <property type="entry name" value="MFS_Sugar_Transporters"/>
</dbReference>
<feature type="domain" description="Major facilitator superfamily (MFS) profile" evidence="9">
    <location>
        <begin position="50"/>
        <end position="495"/>
    </location>
</feature>
<dbReference type="GO" id="GO:0016020">
    <property type="term" value="C:membrane"/>
    <property type="evidence" value="ECO:0007669"/>
    <property type="project" value="UniProtKB-SubCell"/>
</dbReference>
<dbReference type="EMBL" id="PTQR01000016">
    <property type="protein sequence ID" value="TKX26096.1"/>
    <property type="molecule type" value="Genomic_DNA"/>
</dbReference>
<protein>
    <submittedName>
        <fullName evidence="10">General alpha-glucoside permease-1</fullName>
    </submittedName>
</protein>
<dbReference type="PROSITE" id="PS00217">
    <property type="entry name" value="SUGAR_TRANSPORT_2"/>
    <property type="match status" value="1"/>
</dbReference>
<keyword evidence="5 8" id="KW-1133">Transmembrane helix</keyword>
<evidence type="ECO:0000313" key="10">
    <source>
        <dbReference type="EMBL" id="TKX26096.1"/>
    </source>
</evidence>
<sequence length="529" mass="57836">MFSPQIPLFPRNLASFSMALNISGIVASSNEPTFGDNWYALRNAGHAALVSIAASSAAVMIGYDMCLFGSILANAEFVKKFGRYDSSVDAWTLPADWQLVWTLVQFFCAISGSFIVGSFSDWLGRRAVFFSIVILALLGTTVELVSPDWKVWIVAKVIFGIAMGFMLGSTPAYVSEVAPVKIRGSMLSLFQFWMIVGVFIASCVLEGTSNITGQWSWKSAIITQYGVGLFSFIFFICFVPESPYYLADRDRVDAARAALLRIHGNEANYDVEADLEVILNTLEHERQQKSDQGTWLEIFKGTDLKRTLIAVLPQAMQQFGGSSLCGNYLAYFLAIAGFSKPFLVTVVTNLLSIFAVLFAFVLIERLGRRQILLGGTAGMVVCLLAVGICGFINYGSKSNGTALAAFCILWSLFYYASVGAVGWTLTGEISSARLRAKTSAFSGAMNSVIGMIFSMSISYLINKENADLGAKAGLVFCGCLTTLGAVAFFMVPETKNRTFEELDYLFEAKVAPRKFRSTVIDFVARRQSV</sequence>
<feature type="transmembrane region" description="Helical" evidence="8">
    <location>
        <begin position="99"/>
        <end position="120"/>
    </location>
</feature>
<evidence type="ECO:0000256" key="3">
    <source>
        <dbReference type="ARBA" id="ARBA00022448"/>
    </source>
</evidence>
<feature type="transmembrane region" description="Helical" evidence="8">
    <location>
        <begin position="186"/>
        <end position="207"/>
    </location>
</feature>
<dbReference type="Pfam" id="PF00083">
    <property type="entry name" value="Sugar_tr"/>
    <property type="match status" value="1"/>
</dbReference>
<dbReference type="InterPro" id="IPR036259">
    <property type="entry name" value="MFS_trans_sf"/>
</dbReference>
<proteinExistence type="inferred from homology"/>
<comment type="caution">
    <text evidence="10">The sequence shown here is derived from an EMBL/GenBank/DDBJ whole genome shotgun (WGS) entry which is preliminary data.</text>
</comment>
<dbReference type="SUPFAM" id="SSF103473">
    <property type="entry name" value="MFS general substrate transporter"/>
    <property type="match status" value="1"/>
</dbReference>
<evidence type="ECO:0000259" key="9">
    <source>
        <dbReference type="PROSITE" id="PS50850"/>
    </source>
</evidence>
<dbReference type="AlphaFoldDB" id="A0A4U7BAS9"/>
<organism evidence="10 11">
    <name type="scientific">Elsinoe australis</name>
    <dbReference type="NCBI Taxonomy" id="40998"/>
    <lineage>
        <taxon>Eukaryota</taxon>
        <taxon>Fungi</taxon>
        <taxon>Dikarya</taxon>
        <taxon>Ascomycota</taxon>
        <taxon>Pezizomycotina</taxon>
        <taxon>Dothideomycetes</taxon>
        <taxon>Dothideomycetidae</taxon>
        <taxon>Myriangiales</taxon>
        <taxon>Elsinoaceae</taxon>
        <taxon>Elsinoe</taxon>
    </lineage>
</organism>
<keyword evidence="3 7" id="KW-0813">Transport</keyword>
<dbReference type="PANTHER" id="PTHR48022:SF2">
    <property type="entry name" value="PLASTIDIC GLUCOSE TRANSPORTER 4"/>
    <property type="match status" value="1"/>
</dbReference>
<feature type="transmembrane region" description="Helical" evidence="8">
    <location>
        <begin position="342"/>
        <end position="363"/>
    </location>
</feature>
<dbReference type="InterPro" id="IPR005829">
    <property type="entry name" value="Sugar_transporter_CS"/>
</dbReference>
<feature type="transmembrane region" description="Helical" evidence="8">
    <location>
        <begin position="438"/>
        <end position="461"/>
    </location>
</feature>
<feature type="transmembrane region" description="Helical" evidence="8">
    <location>
        <begin position="219"/>
        <end position="239"/>
    </location>
</feature>
<dbReference type="InterPro" id="IPR005828">
    <property type="entry name" value="MFS_sugar_transport-like"/>
</dbReference>
<keyword evidence="6 8" id="KW-0472">Membrane</keyword>
<name>A0A4U7BAS9_9PEZI</name>
<feature type="transmembrane region" description="Helical" evidence="8">
    <location>
        <begin position="47"/>
        <end position="73"/>
    </location>
</feature>
<evidence type="ECO:0000256" key="8">
    <source>
        <dbReference type="SAM" id="Phobius"/>
    </source>
</evidence>
<evidence type="ECO:0000256" key="2">
    <source>
        <dbReference type="ARBA" id="ARBA00010992"/>
    </source>
</evidence>
<keyword evidence="4 8" id="KW-0812">Transmembrane</keyword>
<dbReference type="FunFam" id="1.20.1250.20:FF:000078">
    <property type="entry name" value="MFS maltose transporter, putative"/>
    <property type="match status" value="1"/>
</dbReference>
<dbReference type="InterPro" id="IPR003663">
    <property type="entry name" value="Sugar/inositol_transpt"/>
</dbReference>
<comment type="subcellular location">
    <subcellularLocation>
        <location evidence="1">Membrane</location>
        <topology evidence="1">Multi-pass membrane protein</topology>
    </subcellularLocation>
</comment>
<evidence type="ECO:0000256" key="4">
    <source>
        <dbReference type="ARBA" id="ARBA00022692"/>
    </source>
</evidence>
<reference evidence="10 11" key="1">
    <citation type="submission" date="2018-02" db="EMBL/GenBank/DDBJ databases">
        <title>Draft genome sequences of Elsinoe sp., causing black scab on jojoba.</title>
        <authorList>
            <person name="Stodart B."/>
            <person name="Jeffress S."/>
            <person name="Ash G."/>
            <person name="Arun Chinnappa K."/>
        </authorList>
    </citation>
    <scope>NUCLEOTIDE SEQUENCE [LARGE SCALE GENOMIC DNA]</scope>
    <source>
        <strain evidence="10 11">Hillstone_2</strain>
    </source>
</reference>
<feature type="transmembrane region" description="Helical" evidence="8">
    <location>
        <begin position="370"/>
        <end position="394"/>
    </location>
</feature>
<evidence type="ECO:0000256" key="7">
    <source>
        <dbReference type="RuleBase" id="RU003346"/>
    </source>
</evidence>
<comment type="similarity">
    <text evidence="2 7">Belongs to the major facilitator superfamily. Sugar transporter (TC 2.A.1.1) family.</text>
</comment>